<dbReference type="EMBL" id="HACG01044587">
    <property type="protein sequence ID" value="CEK91452.1"/>
    <property type="molecule type" value="Transcribed_RNA"/>
</dbReference>
<reference evidence="3" key="1">
    <citation type="submission" date="2014-12" db="EMBL/GenBank/DDBJ databases">
        <title>Insight into the proteome of Arion vulgaris.</title>
        <authorList>
            <person name="Aradska J."/>
            <person name="Bulat T."/>
            <person name="Smidak R."/>
            <person name="Sarate P."/>
            <person name="Gangsoo J."/>
            <person name="Sialana F."/>
            <person name="Bilban M."/>
            <person name="Lubec G."/>
        </authorList>
    </citation>
    <scope>NUCLEOTIDE SEQUENCE</scope>
    <source>
        <tissue evidence="3">Skin</tissue>
    </source>
</reference>
<dbReference type="CDD" id="cd12087">
    <property type="entry name" value="TM_EGFR-like"/>
    <property type="match status" value="1"/>
</dbReference>
<keyword evidence="1" id="KW-0812">Transmembrane</keyword>
<evidence type="ECO:0000256" key="1">
    <source>
        <dbReference type="SAM" id="Phobius"/>
    </source>
</evidence>
<dbReference type="AlphaFoldDB" id="A0A0B7BGN6"/>
<evidence type="ECO:0000313" key="3">
    <source>
        <dbReference type="EMBL" id="CEK91456.1"/>
    </source>
</evidence>
<sequence length="430" mass="47388">HNKMAKPLSSINHFLVVIGGIVMIMRAVHGDNGNKDACDEWTNLAHKVSGSEKFHKCTTRTQDCTVMDCSGTTTFSHRMLPAFLKNDIVISYCFGIQINTCNDPLSMDFYLQVPLKNASKTFRIVDDDDYAFRELNYSLGSLGTAYPVFNFFFERNTNSTISLSVTAQVKMHGATGDVAVPGFRIILIQDQIVPVKPCDKIFQDKLKTPPKTFTPDNCQVKDYIPATSEPVPSGGKPSDTLNKECNLEKAHCAERELCDLGLNPPKCICNSESLLSKNGDSCLSTSKLNQLCTQNEICGINEECVVGTSKMLVCQCRNHYRYNSRRGACIISQAGDDTVDTGDQVYTEFHSTTAKADGAIIRSDSVKTSSSMESHNIPIFVGGGIAAAVAIGLVIWGLVYFVRRRQRHQPLSINERECSAHLVANDNLIM</sequence>
<keyword evidence="1" id="KW-1133">Transmembrane helix</keyword>
<accession>A0A0B7BGN6</accession>
<feature type="transmembrane region" description="Helical" evidence="1">
    <location>
        <begin position="12"/>
        <end position="29"/>
    </location>
</feature>
<keyword evidence="1" id="KW-0472">Membrane</keyword>
<proteinExistence type="predicted"/>
<feature type="non-terminal residue" evidence="3">
    <location>
        <position position="1"/>
    </location>
</feature>
<evidence type="ECO:0000313" key="2">
    <source>
        <dbReference type="EMBL" id="CEK91452.1"/>
    </source>
</evidence>
<gene>
    <name evidence="3" type="primary">ORF183055</name>
    <name evidence="2" type="synonym">ORF183040</name>
</gene>
<organism evidence="3">
    <name type="scientific">Arion vulgaris</name>
    <dbReference type="NCBI Taxonomy" id="1028688"/>
    <lineage>
        <taxon>Eukaryota</taxon>
        <taxon>Metazoa</taxon>
        <taxon>Spiralia</taxon>
        <taxon>Lophotrochozoa</taxon>
        <taxon>Mollusca</taxon>
        <taxon>Gastropoda</taxon>
        <taxon>Heterobranchia</taxon>
        <taxon>Euthyneura</taxon>
        <taxon>Panpulmonata</taxon>
        <taxon>Eupulmonata</taxon>
        <taxon>Stylommatophora</taxon>
        <taxon>Helicina</taxon>
        <taxon>Arionoidea</taxon>
        <taxon>Arionidae</taxon>
        <taxon>Arion</taxon>
    </lineage>
</organism>
<feature type="transmembrane region" description="Helical" evidence="1">
    <location>
        <begin position="377"/>
        <end position="402"/>
    </location>
</feature>
<protein>
    <submittedName>
        <fullName evidence="3">Uncharacterized protein</fullName>
    </submittedName>
</protein>
<name>A0A0B7BGN6_9EUPU</name>
<dbReference type="EMBL" id="HACG01044591">
    <property type="protein sequence ID" value="CEK91456.1"/>
    <property type="molecule type" value="Transcribed_RNA"/>
</dbReference>